<comment type="caution">
    <text evidence="1">The sequence shown here is derived from an EMBL/GenBank/DDBJ whole genome shotgun (WGS) entry which is preliminary data.</text>
</comment>
<protein>
    <submittedName>
        <fullName evidence="1">Uncharacterized protein</fullName>
    </submittedName>
</protein>
<sequence length="226" mass="25026">MVRLVGVILAVFWAVAVAAQPMRVPPVDEAPNDPEFAAFRRAFLDAVIARDIDAILSMTDETVQLSFGLDSGHDTFVQMMTVPEETLAEEYRHEAPALREAYWAALETTLRLGGAFEQGGTEFIAPYLFTLELPGVDDPFAVYWILGESVPLRNRPIRWAAELARLNWDVVTRVEGGEGSGFYAVETSDGMRGFVDADDARALVDYRAIFSKQSGAWKLLFFLAGD</sequence>
<evidence type="ECO:0000313" key="2">
    <source>
        <dbReference type="Proteomes" id="UP001595632"/>
    </source>
</evidence>
<evidence type="ECO:0000313" key="1">
    <source>
        <dbReference type="EMBL" id="MFC3141481.1"/>
    </source>
</evidence>
<reference evidence="2" key="1">
    <citation type="journal article" date="2019" name="Int. J. Syst. Evol. Microbiol.">
        <title>The Global Catalogue of Microorganisms (GCM) 10K type strain sequencing project: providing services to taxonomists for standard genome sequencing and annotation.</title>
        <authorList>
            <consortium name="The Broad Institute Genomics Platform"/>
            <consortium name="The Broad Institute Genome Sequencing Center for Infectious Disease"/>
            <person name="Wu L."/>
            <person name="Ma J."/>
        </authorList>
    </citation>
    <scope>NUCLEOTIDE SEQUENCE [LARGE SCALE GENOMIC DNA]</scope>
    <source>
        <strain evidence="2">KCTC 52366</strain>
    </source>
</reference>
<keyword evidence="2" id="KW-1185">Reference proteome</keyword>
<name>A0ABV7GLY8_9RHOB</name>
<organism evidence="1 2">
    <name type="scientific">Psychromarinibacter halotolerans</name>
    <dbReference type="NCBI Taxonomy" id="1775175"/>
    <lineage>
        <taxon>Bacteria</taxon>
        <taxon>Pseudomonadati</taxon>
        <taxon>Pseudomonadota</taxon>
        <taxon>Alphaproteobacteria</taxon>
        <taxon>Rhodobacterales</taxon>
        <taxon>Paracoccaceae</taxon>
        <taxon>Psychromarinibacter</taxon>
    </lineage>
</organism>
<dbReference type="Proteomes" id="UP001595632">
    <property type="component" value="Unassembled WGS sequence"/>
</dbReference>
<dbReference type="EMBL" id="JBHRTB010000010">
    <property type="protein sequence ID" value="MFC3141481.1"/>
    <property type="molecule type" value="Genomic_DNA"/>
</dbReference>
<dbReference type="RefSeq" id="WP_275632258.1">
    <property type="nucleotide sequence ID" value="NZ_JARGYD010000002.1"/>
</dbReference>
<accession>A0ABV7GLY8</accession>
<gene>
    <name evidence="1" type="ORF">ACFOGP_02115</name>
</gene>
<proteinExistence type="predicted"/>